<evidence type="ECO:0000313" key="2">
    <source>
        <dbReference type="EMBL" id="VVJ24388.1"/>
    </source>
</evidence>
<dbReference type="Proteomes" id="UP000399805">
    <property type="component" value="Unassembled WGS sequence"/>
</dbReference>
<reference evidence="2 3" key="1">
    <citation type="submission" date="2019-09" db="EMBL/GenBank/DDBJ databases">
        <authorList>
            <person name="Leyn A S."/>
        </authorList>
    </citation>
    <scope>NUCLEOTIDE SEQUENCE [LARGE SCALE GENOMIC DNA]</scope>
    <source>
        <strain evidence="2">AA231_1</strain>
    </source>
</reference>
<name>A0A6I8M9B7_9PSEU</name>
<evidence type="ECO:0000256" key="1">
    <source>
        <dbReference type="SAM" id="MobiDB-lite"/>
    </source>
</evidence>
<accession>A0A6I8M9B7</accession>
<gene>
    <name evidence="2" type="ORF">AA23TX_09257</name>
</gene>
<protein>
    <submittedName>
        <fullName evidence="2">Uncharacterized protein</fullName>
    </submittedName>
</protein>
<organism evidence="2 3">
    <name type="scientific">Amycolatopsis camponoti</name>
    <dbReference type="NCBI Taxonomy" id="2606593"/>
    <lineage>
        <taxon>Bacteria</taxon>
        <taxon>Bacillati</taxon>
        <taxon>Actinomycetota</taxon>
        <taxon>Actinomycetes</taxon>
        <taxon>Pseudonocardiales</taxon>
        <taxon>Pseudonocardiaceae</taxon>
        <taxon>Amycolatopsis</taxon>
    </lineage>
</organism>
<keyword evidence="3" id="KW-1185">Reference proteome</keyword>
<feature type="compositionally biased region" description="Basic and acidic residues" evidence="1">
    <location>
        <begin position="36"/>
        <end position="51"/>
    </location>
</feature>
<dbReference type="EMBL" id="CABVGP010000003">
    <property type="protein sequence ID" value="VVJ24388.1"/>
    <property type="molecule type" value="Genomic_DNA"/>
</dbReference>
<feature type="region of interest" description="Disordered" evidence="1">
    <location>
        <begin position="1"/>
        <end position="51"/>
    </location>
</feature>
<dbReference type="AlphaFoldDB" id="A0A6I8M9B7"/>
<proteinExistence type="predicted"/>
<evidence type="ECO:0000313" key="3">
    <source>
        <dbReference type="Proteomes" id="UP000399805"/>
    </source>
</evidence>
<sequence length="51" mass="5275">MTVSAADHLHPAQSVTSGGILAVPTPASPAKVARGTPDDHFGYTCRRARDS</sequence>